<dbReference type="AlphaFoldDB" id="D8M4A3"/>
<dbReference type="OrthoDB" id="10584422at2759"/>
<proteinExistence type="predicted"/>
<name>D8M4A3_BLAHO</name>
<dbReference type="InterPro" id="IPR007145">
    <property type="entry name" value="MAP65_Ase1_PRC1"/>
</dbReference>
<evidence type="ECO:0000313" key="2">
    <source>
        <dbReference type="Proteomes" id="UP000008312"/>
    </source>
</evidence>
<dbReference type="PANTHER" id="PTHR19321:SF41">
    <property type="entry name" value="FASCETTO-RELATED"/>
    <property type="match status" value="1"/>
</dbReference>
<dbReference type="GO" id="GO:0005819">
    <property type="term" value="C:spindle"/>
    <property type="evidence" value="ECO:0007669"/>
    <property type="project" value="TreeGrafter"/>
</dbReference>
<evidence type="ECO:0000313" key="1">
    <source>
        <dbReference type="EMBL" id="CBK22892.2"/>
    </source>
</evidence>
<dbReference type="InParanoid" id="D8M4A3"/>
<dbReference type="GO" id="GO:0005737">
    <property type="term" value="C:cytoplasm"/>
    <property type="evidence" value="ECO:0007669"/>
    <property type="project" value="TreeGrafter"/>
</dbReference>
<dbReference type="Proteomes" id="UP000008312">
    <property type="component" value="Unassembled WGS sequence"/>
</dbReference>
<organism evidence="1">
    <name type="scientific">Blastocystis hominis</name>
    <dbReference type="NCBI Taxonomy" id="12968"/>
    <lineage>
        <taxon>Eukaryota</taxon>
        <taxon>Sar</taxon>
        <taxon>Stramenopiles</taxon>
        <taxon>Bigyra</taxon>
        <taxon>Opalozoa</taxon>
        <taxon>Opalinata</taxon>
        <taxon>Blastocystidae</taxon>
        <taxon>Blastocystis</taxon>
    </lineage>
</organism>
<accession>D8M4A3</accession>
<dbReference type="GeneID" id="24922648"/>
<sequence>MKNQLVDVLHNYYSLLGITLENQSNDVDNLILSNCPIPVTTAMLDHINQRLEELRTLEAQRREVIDRFYCQITELWRLLNTSAEEVDSFSAKCQINLSNETISLHENYLHQLQEQVKQRLTQLIPAIREEIQGVIDYICAYSNVLQSWDLSVLQASPGISDRSD</sequence>
<dbReference type="RefSeq" id="XP_012896940.1">
    <property type="nucleotide sequence ID" value="XM_013041486.1"/>
</dbReference>
<reference evidence="1" key="1">
    <citation type="submission" date="2010-02" db="EMBL/GenBank/DDBJ databases">
        <title>Sequencing and annotation of the Blastocystis hominis genome.</title>
        <authorList>
            <person name="Wincker P."/>
        </authorList>
    </citation>
    <scope>NUCLEOTIDE SEQUENCE</scope>
    <source>
        <strain evidence="1">Singapore isolate B</strain>
    </source>
</reference>
<keyword evidence="2" id="KW-1185">Reference proteome</keyword>
<dbReference type="GO" id="GO:0008017">
    <property type="term" value="F:microtubule binding"/>
    <property type="evidence" value="ECO:0007669"/>
    <property type="project" value="InterPro"/>
</dbReference>
<gene>
    <name evidence="1" type="ORF">GSBLH_T00006524001</name>
</gene>
<dbReference type="EMBL" id="FN668652">
    <property type="protein sequence ID" value="CBK22892.2"/>
    <property type="molecule type" value="Genomic_DNA"/>
</dbReference>
<dbReference type="GO" id="GO:0000226">
    <property type="term" value="P:microtubule cytoskeleton organization"/>
    <property type="evidence" value="ECO:0007669"/>
    <property type="project" value="InterPro"/>
</dbReference>
<protein>
    <submittedName>
        <fullName evidence="1">Uncharacterized protein</fullName>
    </submittedName>
</protein>
<dbReference type="PANTHER" id="PTHR19321">
    <property type="entry name" value="PROTEIN REGULATOR OF CYTOKINESIS 1 PRC1-RELATED"/>
    <property type="match status" value="1"/>
</dbReference>
<dbReference type="Pfam" id="PF03999">
    <property type="entry name" value="MAP65_ASE1"/>
    <property type="match status" value="1"/>
</dbReference>